<accession>A0A4D6LDM4</accession>
<feature type="compositionally biased region" description="Basic and acidic residues" evidence="1">
    <location>
        <begin position="41"/>
        <end position="53"/>
    </location>
</feature>
<feature type="compositionally biased region" description="Basic and acidic residues" evidence="1">
    <location>
        <begin position="81"/>
        <end position="108"/>
    </location>
</feature>
<evidence type="ECO:0000313" key="3">
    <source>
        <dbReference type="Proteomes" id="UP000501690"/>
    </source>
</evidence>
<reference evidence="2 3" key="1">
    <citation type="submission" date="2019-04" db="EMBL/GenBank/DDBJ databases">
        <title>An improved genome assembly and genetic linkage map for asparagus bean, Vigna unguiculata ssp. sesquipedialis.</title>
        <authorList>
            <person name="Xia Q."/>
            <person name="Zhang R."/>
            <person name="Dong Y."/>
        </authorList>
    </citation>
    <scope>NUCLEOTIDE SEQUENCE [LARGE SCALE GENOMIC DNA]</scope>
    <source>
        <tissue evidence="2">Leaf</tissue>
    </source>
</reference>
<protein>
    <submittedName>
        <fullName evidence="2">Uncharacterized protein</fullName>
    </submittedName>
</protein>
<evidence type="ECO:0000313" key="2">
    <source>
        <dbReference type="EMBL" id="QCD86702.1"/>
    </source>
</evidence>
<sequence>MAMIVCFVTREQMLIQVVLRMSRRRSEGLTLGIELGSQGKRQREDKHEKDDVNKSFPVKRQKGDDPSVESELTNMDTKPTYIDDEKAISENDKSNIYKEDVVKMKDESNGEEDPEEDSEECEEMDDGSPKHDASDDINEEQEVNADIKLENIR</sequence>
<feature type="compositionally biased region" description="Acidic residues" evidence="1">
    <location>
        <begin position="109"/>
        <end position="126"/>
    </location>
</feature>
<feature type="region of interest" description="Disordered" evidence="1">
    <location>
        <begin position="33"/>
        <end position="153"/>
    </location>
</feature>
<gene>
    <name evidence="2" type="ORF">DEO72_LG3g1227</name>
</gene>
<organism evidence="2 3">
    <name type="scientific">Vigna unguiculata</name>
    <name type="common">Cowpea</name>
    <dbReference type="NCBI Taxonomy" id="3917"/>
    <lineage>
        <taxon>Eukaryota</taxon>
        <taxon>Viridiplantae</taxon>
        <taxon>Streptophyta</taxon>
        <taxon>Embryophyta</taxon>
        <taxon>Tracheophyta</taxon>
        <taxon>Spermatophyta</taxon>
        <taxon>Magnoliopsida</taxon>
        <taxon>eudicotyledons</taxon>
        <taxon>Gunneridae</taxon>
        <taxon>Pentapetalae</taxon>
        <taxon>rosids</taxon>
        <taxon>fabids</taxon>
        <taxon>Fabales</taxon>
        <taxon>Fabaceae</taxon>
        <taxon>Papilionoideae</taxon>
        <taxon>50 kb inversion clade</taxon>
        <taxon>NPAAA clade</taxon>
        <taxon>indigoferoid/millettioid clade</taxon>
        <taxon>Phaseoleae</taxon>
        <taxon>Vigna</taxon>
    </lineage>
</organism>
<name>A0A4D6LDM4_VIGUN</name>
<proteinExistence type="predicted"/>
<dbReference type="AlphaFoldDB" id="A0A4D6LDM4"/>
<dbReference type="Proteomes" id="UP000501690">
    <property type="component" value="Linkage Group LG3"/>
</dbReference>
<dbReference type="EMBL" id="CP039347">
    <property type="protein sequence ID" value="QCD86702.1"/>
    <property type="molecule type" value="Genomic_DNA"/>
</dbReference>
<keyword evidence="3" id="KW-1185">Reference proteome</keyword>
<evidence type="ECO:0000256" key="1">
    <source>
        <dbReference type="SAM" id="MobiDB-lite"/>
    </source>
</evidence>